<reference evidence="1" key="1">
    <citation type="journal article" date="2012" name="Science">
        <title>Fermentation, hydrogen, and sulfur metabolism in multiple uncultivated bacterial phyla.</title>
        <authorList>
            <person name="Wrighton K.C."/>
            <person name="Thomas B.C."/>
            <person name="Sharon I."/>
            <person name="Miller C.S."/>
            <person name="Castelle C.J."/>
            <person name="VerBerkmoes N.C."/>
            <person name="Wilkins M.J."/>
            <person name="Hettich R.L."/>
            <person name="Lipton M.S."/>
            <person name="Williams K.H."/>
            <person name="Long P.E."/>
            <person name="Banfield J.F."/>
        </authorList>
    </citation>
    <scope>NUCLEOTIDE SEQUENCE [LARGE SCALE GENOMIC DNA]</scope>
</reference>
<accession>K2AWJ6</accession>
<evidence type="ECO:0000313" key="1">
    <source>
        <dbReference type="EMBL" id="EKD66071.1"/>
    </source>
</evidence>
<comment type="caution">
    <text evidence="1">The sequence shown here is derived from an EMBL/GenBank/DDBJ whole genome shotgun (WGS) entry which is preliminary data.</text>
</comment>
<name>K2AWJ6_9BACT</name>
<organism evidence="1">
    <name type="scientific">uncultured bacterium</name>
    <name type="common">gcode 4</name>
    <dbReference type="NCBI Taxonomy" id="1234023"/>
    <lineage>
        <taxon>Bacteria</taxon>
        <taxon>environmental samples</taxon>
    </lineage>
</organism>
<proteinExistence type="predicted"/>
<dbReference type="EMBL" id="AMFJ01021653">
    <property type="protein sequence ID" value="EKD66071.1"/>
    <property type="molecule type" value="Genomic_DNA"/>
</dbReference>
<gene>
    <name evidence="1" type="ORF">ACD_49C00067G0057</name>
</gene>
<protein>
    <submittedName>
        <fullName evidence="1">Uncharacterized protein</fullName>
    </submittedName>
</protein>
<dbReference type="AlphaFoldDB" id="K2AWJ6"/>
<sequence>MTNSVEKDDILSSETVCKTSLEALQSPVAERVLYLALRETLDEFEFRDDDVAKIMIIFTKIIQGEDILDNEITFFQGVLENKDFQKAYYWVLNKIKFKDVSFEELANLKEKISFRNLSVMIHKLIVKNKVSFALSRWETINCTTVNLIDKKYSNYTEIEGKIYEKIWENVFKTTLDEEVKIFIKNNWTLEEIEWIEDAEKIFIAETNLEWLENIVALHYWNWMCWISIRLRYLYNLNTKKIFEIPSIIGYIEREWEKKEWEKIKYDRKWRIYIKMFNDDSILFDTNNMEIVGRDVIKSFDFNYKEYYIRKSRSGSISLRCVWDELSIPISNWNLDNIIIDEKKWIVKYRWIFWTKFGWITIDLSKL</sequence>